<name>A0A8H6JHX6_9PEZI</name>
<reference evidence="2" key="1">
    <citation type="journal article" date="2020" name="Phytopathology">
        <title>Genome Sequence Resources of Colletotrichum truncatum, C. plurivorum, C. musicola, and C. sojae: Four Species Pathogenic to Soybean (Glycine max).</title>
        <authorList>
            <person name="Rogerio F."/>
            <person name="Boufleur T.R."/>
            <person name="Ciampi-Guillardi M."/>
            <person name="Sukno S.A."/>
            <person name="Thon M.R."/>
            <person name="Massola Junior N.S."/>
            <person name="Baroncelli R."/>
        </authorList>
    </citation>
    <scope>NUCLEOTIDE SEQUENCE</scope>
    <source>
        <strain evidence="2">LFN00145</strain>
    </source>
</reference>
<feature type="compositionally biased region" description="Basic and acidic residues" evidence="1">
    <location>
        <begin position="281"/>
        <end position="294"/>
    </location>
</feature>
<evidence type="ECO:0000313" key="2">
    <source>
        <dbReference type="EMBL" id="KAF6813494.1"/>
    </source>
</evidence>
<gene>
    <name evidence="2" type="ORF">CPLU01_14642</name>
</gene>
<feature type="compositionally biased region" description="Polar residues" evidence="1">
    <location>
        <begin position="100"/>
        <end position="111"/>
    </location>
</feature>
<organism evidence="2 3">
    <name type="scientific">Colletotrichum plurivorum</name>
    <dbReference type="NCBI Taxonomy" id="2175906"/>
    <lineage>
        <taxon>Eukaryota</taxon>
        <taxon>Fungi</taxon>
        <taxon>Dikarya</taxon>
        <taxon>Ascomycota</taxon>
        <taxon>Pezizomycotina</taxon>
        <taxon>Sordariomycetes</taxon>
        <taxon>Hypocreomycetidae</taxon>
        <taxon>Glomerellales</taxon>
        <taxon>Glomerellaceae</taxon>
        <taxon>Colletotrichum</taxon>
        <taxon>Colletotrichum orchidearum species complex</taxon>
    </lineage>
</organism>
<proteinExistence type="predicted"/>
<dbReference type="AlphaFoldDB" id="A0A8H6JHX6"/>
<comment type="caution">
    <text evidence="2">The sequence shown here is derived from an EMBL/GenBank/DDBJ whole genome shotgun (WGS) entry which is preliminary data.</text>
</comment>
<protein>
    <submittedName>
        <fullName evidence="2">Uncharacterized protein</fullName>
    </submittedName>
</protein>
<feature type="region of interest" description="Disordered" evidence="1">
    <location>
        <begin position="128"/>
        <end position="193"/>
    </location>
</feature>
<feature type="compositionally biased region" description="Basic and acidic residues" evidence="1">
    <location>
        <begin position="144"/>
        <end position="153"/>
    </location>
</feature>
<feature type="region of interest" description="Disordered" evidence="1">
    <location>
        <begin position="84"/>
        <end position="112"/>
    </location>
</feature>
<accession>A0A8H6JHX6</accession>
<evidence type="ECO:0000313" key="3">
    <source>
        <dbReference type="Proteomes" id="UP000654918"/>
    </source>
</evidence>
<evidence type="ECO:0000256" key="1">
    <source>
        <dbReference type="SAM" id="MobiDB-lite"/>
    </source>
</evidence>
<sequence length="294" mass="32092">MEERDGQERRRDLHWAGYLTANLEHGGSDGALLGPRGAVDSWVPSGLGPASSLLETEPSLPWSSTRGDAMGRVWTFAVVRRRRLDRQRSSGSPAGRHCSPSGSVEAESTQGHWEGTGVMMQIDEGPMGAETRVPERGSANSSRLRQDNRDVPAKPRTPNYPSFDDRSSRGSNGSGKGSRFTVTFPVPAEEPGRRGSRVVVTVVQVTSHQSPFEDMVGLGIQHQHTRSLWFTPYLDMAGACACFAAPHRTAPRRTMFACRLEPGRQMVGRDSPSGHLAHPWRSGEHAASAREGRM</sequence>
<dbReference type="Proteomes" id="UP000654918">
    <property type="component" value="Unassembled WGS sequence"/>
</dbReference>
<feature type="region of interest" description="Disordered" evidence="1">
    <location>
        <begin position="267"/>
        <end position="294"/>
    </location>
</feature>
<dbReference type="EMBL" id="WIGO01000404">
    <property type="protein sequence ID" value="KAF6813494.1"/>
    <property type="molecule type" value="Genomic_DNA"/>
</dbReference>
<keyword evidence="3" id="KW-1185">Reference proteome</keyword>